<keyword evidence="9" id="KW-1185">Reference proteome</keyword>
<evidence type="ECO:0000259" key="7">
    <source>
        <dbReference type="PROSITE" id="PS51352"/>
    </source>
</evidence>
<gene>
    <name evidence="8" type="ORF">LV82_01493</name>
</gene>
<dbReference type="InterPro" id="IPR013766">
    <property type="entry name" value="Thioredoxin_domain"/>
</dbReference>
<dbReference type="PROSITE" id="PS51352">
    <property type="entry name" value="THIOREDOXIN_2"/>
    <property type="match status" value="1"/>
</dbReference>
<evidence type="ECO:0000256" key="1">
    <source>
        <dbReference type="ARBA" id="ARBA00006926"/>
    </source>
</evidence>
<comment type="similarity">
    <text evidence="1 5">Belongs to the glutathione peroxidase family.</text>
</comment>
<feature type="chain" id="PRO_5015595999" description="Glutathione peroxidase" evidence="6">
    <location>
        <begin position="35"/>
        <end position="193"/>
    </location>
</feature>
<name>A0A2S5JHA2_9RHOB</name>
<dbReference type="CDD" id="cd00340">
    <property type="entry name" value="GSH_Peroxidase"/>
    <property type="match status" value="1"/>
</dbReference>
<dbReference type="EMBL" id="PRDS01000004">
    <property type="protein sequence ID" value="PPB80761.1"/>
    <property type="molecule type" value="Genomic_DNA"/>
</dbReference>
<evidence type="ECO:0000256" key="4">
    <source>
        <dbReference type="PIRSR" id="PIRSR000303-1"/>
    </source>
</evidence>
<dbReference type="PROSITE" id="PS00460">
    <property type="entry name" value="GLUTATHIONE_PEROXID_1"/>
    <property type="match status" value="1"/>
</dbReference>
<evidence type="ECO:0000256" key="6">
    <source>
        <dbReference type="SAM" id="SignalP"/>
    </source>
</evidence>
<dbReference type="Gene3D" id="3.40.30.10">
    <property type="entry name" value="Glutaredoxin"/>
    <property type="match status" value="1"/>
</dbReference>
<proteinExistence type="inferred from homology"/>
<evidence type="ECO:0000256" key="2">
    <source>
        <dbReference type="ARBA" id="ARBA00022559"/>
    </source>
</evidence>
<reference evidence="8 9" key="1">
    <citation type="submission" date="2018-01" db="EMBL/GenBank/DDBJ databases">
        <title>Genomic Encyclopedia of Archaeal and Bacterial Type Strains, Phase II (KMG-II): from individual species to whole genera.</title>
        <authorList>
            <person name="Goeker M."/>
        </authorList>
    </citation>
    <scope>NUCLEOTIDE SEQUENCE [LARGE SCALE GENOMIC DNA]</scope>
    <source>
        <strain evidence="8 9">DSM 12048</strain>
    </source>
</reference>
<dbReference type="AlphaFoldDB" id="A0A2S5JHA2"/>
<feature type="domain" description="Thioredoxin" evidence="7">
    <location>
        <begin position="31"/>
        <end position="189"/>
    </location>
</feature>
<dbReference type="RefSeq" id="WP_211289177.1">
    <property type="nucleotide sequence ID" value="NZ_PRDS01000004.1"/>
</dbReference>
<organism evidence="8 9">
    <name type="scientific">Albidovulum inexpectatum</name>
    <dbReference type="NCBI Taxonomy" id="196587"/>
    <lineage>
        <taxon>Bacteria</taxon>
        <taxon>Pseudomonadati</taxon>
        <taxon>Pseudomonadota</taxon>
        <taxon>Alphaproteobacteria</taxon>
        <taxon>Rhodobacterales</taxon>
        <taxon>Paracoccaceae</taxon>
        <taxon>Albidovulum</taxon>
    </lineage>
</organism>
<dbReference type="Proteomes" id="UP000239736">
    <property type="component" value="Unassembled WGS sequence"/>
</dbReference>
<evidence type="ECO:0000313" key="9">
    <source>
        <dbReference type="Proteomes" id="UP000239736"/>
    </source>
</evidence>
<dbReference type="PANTHER" id="PTHR11592:SF78">
    <property type="entry name" value="GLUTATHIONE PEROXIDASE"/>
    <property type="match status" value="1"/>
</dbReference>
<dbReference type="Pfam" id="PF00255">
    <property type="entry name" value="GSHPx"/>
    <property type="match status" value="1"/>
</dbReference>
<comment type="caution">
    <text evidence="8">The sequence shown here is derived from an EMBL/GenBank/DDBJ whole genome shotgun (WGS) entry which is preliminary data.</text>
</comment>
<feature type="active site" evidence="4">
    <location>
        <position position="69"/>
    </location>
</feature>
<dbReference type="SUPFAM" id="SSF52833">
    <property type="entry name" value="Thioredoxin-like"/>
    <property type="match status" value="1"/>
</dbReference>
<feature type="signal peptide" evidence="6">
    <location>
        <begin position="1"/>
        <end position="34"/>
    </location>
</feature>
<dbReference type="PROSITE" id="PS51355">
    <property type="entry name" value="GLUTATHIONE_PEROXID_3"/>
    <property type="match status" value="1"/>
</dbReference>
<keyword evidence="6" id="KW-0732">Signal</keyword>
<dbReference type="PRINTS" id="PR01011">
    <property type="entry name" value="GLUTPROXDASE"/>
</dbReference>
<dbReference type="PIRSF" id="PIRSF000303">
    <property type="entry name" value="Glutathion_perox"/>
    <property type="match status" value="1"/>
</dbReference>
<keyword evidence="2 5" id="KW-0575">Peroxidase</keyword>
<evidence type="ECO:0000313" key="8">
    <source>
        <dbReference type="EMBL" id="PPB80761.1"/>
    </source>
</evidence>
<dbReference type="InterPro" id="IPR000889">
    <property type="entry name" value="Glutathione_peroxidase"/>
</dbReference>
<dbReference type="InterPro" id="IPR036249">
    <property type="entry name" value="Thioredoxin-like_sf"/>
</dbReference>
<dbReference type="GO" id="GO:0034599">
    <property type="term" value="P:cellular response to oxidative stress"/>
    <property type="evidence" value="ECO:0007669"/>
    <property type="project" value="TreeGrafter"/>
</dbReference>
<dbReference type="PANTHER" id="PTHR11592">
    <property type="entry name" value="GLUTATHIONE PEROXIDASE"/>
    <property type="match status" value="1"/>
</dbReference>
<evidence type="ECO:0000256" key="5">
    <source>
        <dbReference type="RuleBase" id="RU000499"/>
    </source>
</evidence>
<dbReference type="GO" id="GO:0004601">
    <property type="term" value="F:peroxidase activity"/>
    <property type="evidence" value="ECO:0007669"/>
    <property type="project" value="UniProtKB-KW"/>
</dbReference>
<dbReference type="InterPro" id="IPR029759">
    <property type="entry name" value="GPX_AS"/>
</dbReference>
<evidence type="ECO:0000256" key="3">
    <source>
        <dbReference type="ARBA" id="ARBA00023002"/>
    </source>
</evidence>
<accession>A0A2S5JHA2</accession>
<keyword evidence="3 5" id="KW-0560">Oxidoreductase</keyword>
<sequence length="193" mass="21602">MPRMSRPEIAATTRRGTIVLIVSACALTAMPARAETAWDFGFEALEGGPLPMEQFRGKVVLVVNTASFCGFTPQYRDLVQVWTDYRARGLVVLGVPSDDFAQEYDEAGKIKEFCELTYGVDFPMTAPVHVRGTRAHPFFQWARAETGESVRWNFNKYLIGRDGRVIAWMPSRLKPTDERARALIERALAQGAA</sequence>
<protein>
    <recommendedName>
        <fullName evidence="5">Glutathione peroxidase</fullName>
    </recommendedName>
</protein>